<protein>
    <recommendedName>
        <fullName evidence="1">F-box domain-containing protein</fullName>
    </recommendedName>
</protein>
<comment type="caution">
    <text evidence="2">The sequence shown here is derived from an EMBL/GenBank/DDBJ whole genome shotgun (WGS) entry which is preliminary data.</text>
</comment>
<evidence type="ECO:0000259" key="1">
    <source>
        <dbReference type="PROSITE" id="PS50181"/>
    </source>
</evidence>
<dbReference type="NCBIfam" id="TIGR01640">
    <property type="entry name" value="F_box_assoc_1"/>
    <property type="match status" value="1"/>
</dbReference>
<dbReference type="EMBL" id="JAYMYS010000001">
    <property type="protein sequence ID" value="KAK7412628.1"/>
    <property type="molecule type" value="Genomic_DNA"/>
</dbReference>
<reference evidence="2 3" key="1">
    <citation type="submission" date="2024-01" db="EMBL/GenBank/DDBJ databases">
        <title>The genomes of 5 underutilized Papilionoideae crops provide insights into root nodulation and disease resistanc.</title>
        <authorList>
            <person name="Jiang F."/>
        </authorList>
    </citation>
    <scope>NUCLEOTIDE SEQUENCE [LARGE SCALE GENOMIC DNA]</scope>
    <source>
        <strain evidence="2">DUOXIRENSHENG_FW03</strain>
        <tissue evidence="2">Leaves</tissue>
    </source>
</reference>
<dbReference type="InterPro" id="IPR036047">
    <property type="entry name" value="F-box-like_dom_sf"/>
</dbReference>
<dbReference type="Gene3D" id="1.20.1280.50">
    <property type="match status" value="1"/>
</dbReference>
<dbReference type="Pfam" id="PF00646">
    <property type="entry name" value="F-box"/>
    <property type="match status" value="1"/>
</dbReference>
<organism evidence="2 3">
    <name type="scientific">Psophocarpus tetragonolobus</name>
    <name type="common">Winged bean</name>
    <name type="synonym">Dolichos tetragonolobus</name>
    <dbReference type="NCBI Taxonomy" id="3891"/>
    <lineage>
        <taxon>Eukaryota</taxon>
        <taxon>Viridiplantae</taxon>
        <taxon>Streptophyta</taxon>
        <taxon>Embryophyta</taxon>
        <taxon>Tracheophyta</taxon>
        <taxon>Spermatophyta</taxon>
        <taxon>Magnoliopsida</taxon>
        <taxon>eudicotyledons</taxon>
        <taxon>Gunneridae</taxon>
        <taxon>Pentapetalae</taxon>
        <taxon>rosids</taxon>
        <taxon>fabids</taxon>
        <taxon>Fabales</taxon>
        <taxon>Fabaceae</taxon>
        <taxon>Papilionoideae</taxon>
        <taxon>50 kb inversion clade</taxon>
        <taxon>NPAAA clade</taxon>
        <taxon>indigoferoid/millettioid clade</taxon>
        <taxon>Phaseoleae</taxon>
        <taxon>Psophocarpus</taxon>
    </lineage>
</organism>
<dbReference type="Pfam" id="PF08268">
    <property type="entry name" value="FBA_3"/>
    <property type="match status" value="1"/>
</dbReference>
<dbReference type="InterPro" id="IPR001810">
    <property type="entry name" value="F-box_dom"/>
</dbReference>
<dbReference type="CDD" id="cd22157">
    <property type="entry name" value="F-box_AtFBW1-like"/>
    <property type="match status" value="1"/>
</dbReference>
<gene>
    <name evidence="2" type="ORF">VNO78_04135</name>
</gene>
<dbReference type="InterPro" id="IPR050796">
    <property type="entry name" value="SCF_F-box_component"/>
</dbReference>
<dbReference type="Proteomes" id="UP001386955">
    <property type="component" value="Unassembled WGS sequence"/>
</dbReference>
<dbReference type="PANTHER" id="PTHR31672:SF13">
    <property type="entry name" value="F-BOX PROTEIN CPR30-LIKE"/>
    <property type="match status" value="1"/>
</dbReference>
<proteinExistence type="predicted"/>
<feature type="domain" description="F-box" evidence="1">
    <location>
        <begin position="36"/>
        <end position="83"/>
    </location>
</feature>
<accession>A0AAN9T2K8</accession>
<dbReference type="PROSITE" id="PS50181">
    <property type="entry name" value="FBOX"/>
    <property type="match status" value="1"/>
</dbReference>
<sequence length="389" mass="44191">MSSGGEGESESGEVKWSKRQRLTVSATQTCSEPWGSNPHLSLPFDLIEQILERLPVKFLLQFQCVCKSWKSLISDPQFAAKHLRRSPSPTCLILSFVNLTRHFVLRSYTLSHVFNAPAVTATHLCYPFNNRNRFDLIVGSCHGILCYAVDQRLTLLWNPSTRKFNHLPPLDNQRSTGSFTIYGFGYDHFAHCYKVVAVFCYQCNGRYATQVKVLSLGTDLSWRRIQDFPSALPFDESGKFVSGTINWSSSNDLGSSVIVSLDLQKESYEEVLQPDYGVAVVFWTLGVLRDCLCVLCHGDTFLDVWLMKDYGNKESWTKLFRVPYTGTSDSFPYTKAICISEDDQVLLEFQSELAVYNPRNGTFKIPEIQDMNKCMTPEIYVESLISPCF</sequence>
<dbReference type="PANTHER" id="PTHR31672">
    <property type="entry name" value="BNACNNG10540D PROTEIN"/>
    <property type="match status" value="1"/>
</dbReference>
<keyword evidence="3" id="KW-1185">Reference proteome</keyword>
<dbReference type="InterPro" id="IPR013187">
    <property type="entry name" value="F-box-assoc_dom_typ3"/>
</dbReference>
<dbReference type="SUPFAM" id="SSF81383">
    <property type="entry name" value="F-box domain"/>
    <property type="match status" value="1"/>
</dbReference>
<evidence type="ECO:0000313" key="2">
    <source>
        <dbReference type="EMBL" id="KAK7412628.1"/>
    </source>
</evidence>
<dbReference type="SMART" id="SM00256">
    <property type="entry name" value="FBOX"/>
    <property type="match status" value="1"/>
</dbReference>
<dbReference type="AlphaFoldDB" id="A0AAN9T2K8"/>
<evidence type="ECO:0000313" key="3">
    <source>
        <dbReference type="Proteomes" id="UP001386955"/>
    </source>
</evidence>
<name>A0AAN9T2K8_PSOTE</name>
<dbReference type="InterPro" id="IPR017451">
    <property type="entry name" value="F-box-assoc_interact_dom"/>
</dbReference>